<evidence type="ECO:0000313" key="3">
    <source>
        <dbReference type="EMBL" id="AIC91887.1"/>
    </source>
</evidence>
<evidence type="ECO:0000256" key="2">
    <source>
        <dbReference type="SAM" id="Phobius"/>
    </source>
</evidence>
<feature type="transmembrane region" description="Helical" evidence="2">
    <location>
        <begin position="50"/>
        <end position="67"/>
    </location>
</feature>
<dbReference type="Proteomes" id="UP000028569">
    <property type="component" value="Chromosome"/>
</dbReference>
<feature type="transmembrane region" description="Helical" evidence="2">
    <location>
        <begin position="73"/>
        <end position="92"/>
    </location>
</feature>
<proteinExistence type="predicted"/>
<gene>
    <name evidence="3" type="ORF">BINDI_0611</name>
</gene>
<evidence type="ECO:0008006" key="5">
    <source>
        <dbReference type="Google" id="ProtNLM"/>
    </source>
</evidence>
<dbReference type="KEGG" id="bii:BINDI_0611"/>
<organism evidence="3 4">
    <name type="scientific">Bifidobacterium [indicum] DSM 20214 = LMG 11587</name>
    <dbReference type="NCBI Taxonomy" id="1341694"/>
    <lineage>
        <taxon>Bacteria</taxon>
        <taxon>Bacillati</taxon>
        <taxon>Actinomycetota</taxon>
        <taxon>Actinomycetes</taxon>
        <taxon>Bifidobacteriales</taxon>
        <taxon>Bifidobacteriaceae</taxon>
        <taxon>Bifidobacterium</taxon>
    </lineage>
</organism>
<dbReference type="AlphaFoldDB" id="A0A087VU51"/>
<reference evidence="3 4" key="1">
    <citation type="journal article" date="2014" name="Appl. Environ. Microbiol.">
        <title>Genomic encyclopedia of type strains of the genus Bifidobacterium.</title>
        <authorList>
            <person name="Milani C."/>
            <person name="Lugli G.A."/>
            <person name="Duranti S."/>
            <person name="Turroni F."/>
            <person name="Bottacini F."/>
            <person name="Mangifesta M."/>
            <person name="Sanchez B."/>
            <person name="Viappiani A."/>
            <person name="Mancabelli L."/>
            <person name="Taminiau B."/>
            <person name="Delcenserie V."/>
            <person name="Barrangou R."/>
            <person name="Margolles A."/>
            <person name="van Sinderen D."/>
            <person name="Ventura M."/>
        </authorList>
    </citation>
    <scope>NUCLEOTIDE SEQUENCE [LARGE SCALE GENOMIC DNA]</scope>
    <source>
        <strain evidence="3 4">LMG 11587</strain>
    </source>
</reference>
<evidence type="ECO:0000313" key="4">
    <source>
        <dbReference type="Proteomes" id="UP000028569"/>
    </source>
</evidence>
<keyword evidence="4" id="KW-1185">Reference proteome</keyword>
<dbReference type="HOGENOM" id="CLU_159895_0_0_11"/>
<feature type="transmembrane region" description="Helical" evidence="2">
    <location>
        <begin position="104"/>
        <end position="124"/>
    </location>
</feature>
<name>A0A087VU51_9BIFI</name>
<keyword evidence="2" id="KW-0812">Transmembrane</keyword>
<keyword evidence="2" id="KW-1133">Transmembrane helix</keyword>
<feature type="region of interest" description="Disordered" evidence="1">
    <location>
        <begin position="1"/>
        <end position="44"/>
    </location>
</feature>
<protein>
    <recommendedName>
        <fullName evidence="5">Rod shape-determining protein RodA</fullName>
    </recommendedName>
</protein>
<dbReference type="RefSeq" id="WP_237742974.1">
    <property type="nucleotide sequence ID" value="NZ_CP006018.1"/>
</dbReference>
<dbReference type="EMBL" id="CP006018">
    <property type="protein sequence ID" value="AIC91887.1"/>
    <property type="molecule type" value="Genomic_DNA"/>
</dbReference>
<evidence type="ECO:0000256" key="1">
    <source>
        <dbReference type="SAM" id="MobiDB-lite"/>
    </source>
</evidence>
<keyword evidence="2" id="KW-0472">Membrane</keyword>
<accession>A0A087VU51</accession>
<sequence length="128" mass="13572">MMKSAAQHADPGALTSSQQGHEQTNKAERTPNRGPHGHPFVSESQEGHPIFEGVIFLVVIASALVAISGNTMAATVIVSVAAIVSGVLRLILRKKSPWKVRSVAFDSFIGICLGVGLLLTYLSIQLLL</sequence>